<accession>A0A2R5GU46</accession>
<dbReference type="EMBL" id="BEYU01000097">
    <property type="protein sequence ID" value="GBG31414.1"/>
    <property type="molecule type" value="Genomic_DNA"/>
</dbReference>
<reference evidence="1 2" key="1">
    <citation type="submission" date="2017-12" db="EMBL/GenBank/DDBJ databases">
        <title>Sequencing, de novo assembly and annotation of complete genome of a new Thraustochytrid species, strain FCC1311.</title>
        <authorList>
            <person name="Sedici K."/>
            <person name="Godart F."/>
            <person name="Aiese Cigliano R."/>
            <person name="Sanseverino W."/>
            <person name="Barakat M."/>
            <person name="Ortet P."/>
            <person name="Marechal E."/>
            <person name="Cagnac O."/>
            <person name="Amato A."/>
        </authorList>
    </citation>
    <scope>NUCLEOTIDE SEQUENCE [LARGE SCALE GENOMIC DNA]</scope>
</reference>
<keyword evidence="2" id="KW-1185">Reference proteome</keyword>
<comment type="caution">
    <text evidence="1">The sequence shown here is derived from an EMBL/GenBank/DDBJ whole genome shotgun (WGS) entry which is preliminary data.</text>
</comment>
<gene>
    <name evidence="1" type="ORF">FCC1311_076382</name>
</gene>
<protein>
    <submittedName>
        <fullName evidence="1">Uncharacterized protein</fullName>
    </submittedName>
</protein>
<sequence length="196" mass="22051">MAFFGLTYLGEQAYFRDSSEHGLDLALFSEDDLERALDRTVGKNATTVELSKIPDYLVVLYKGPLVPKWDDDLIREQLTALGMEDGAQDVARDVFLEACRKAREATMHPSFHEGRPYKAVEYRSMSEFKDATKRNVRLAHNPRDKFLNPVVSSHSVGWNVGETEFAKLDAKCTKRFPKTASPESLFADAMAAANLQ</sequence>
<dbReference type="OrthoDB" id="191686at2759"/>
<dbReference type="Proteomes" id="UP000241890">
    <property type="component" value="Unassembled WGS sequence"/>
</dbReference>
<evidence type="ECO:0000313" key="1">
    <source>
        <dbReference type="EMBL" id="GBG31414.1"/>
    </source>
</evidence>
<name>A0A2R5GU46_9STRA</name>
<proteinExistence type="predicted"/>
<organism evidence="1 2">
    <name type="scientific">Hondaea fermentalgiana</name>
    <dbReference type="NCBI Taxonomy" id="2315210"/>
    <lineage>
        <taxon>Eukaryota</taxon>
        <taxon>Sar</taxon>
        <taxon>Stramenopiles</taxon>
        <taxon>Bigyra</taxon>
        <taxon>Labyrinthulomycetes</taxon>
        <taxon>Thraustochytrida</taxon>
        <taxon>Thraustochytriidae</taxon>
        <taxon>Hondaea</taxon>
    </lineage>
</organism>
<dbReference type="InParanoid" id="A0A2R5GU46"/>
<evidence type="ECO:0000313" key="2">
    <source>
        <dbReference type="Proteomes" id="UP000241890"/>
    </source>
</evidence>
<dbReference type="AlphaFoldDB" id="A0A2R5GU46"/>